<dbReference type="RefSeq" id="WP_183643742.1">
    <property type="nucleotide sequence ID" value="NZ_JACIBV010000001.1"/>
</dbReference>
<gene>
    <name evidence="1" type="ORF">FHR33_000867</name>
</gene>
<keyword evidence="2" id="KW-1185">Reference proteome</keyword>
<dbReference type="AlphaFoldDB" id="A0A7W5UUS4"/>
<organism evidence="1 2">
    <name type="scientific">Nonomuraea dietziae</name>
    <dbReference type="NCBI Taxonomy" id="65515"/>
    <lineage>
        <taxon>Bacteria</taxon>
        <taxon>Bacillati</taxon>
        <taxon>Actinomycetota</taxon>
        <taxon>Actinomycetes</taxon>
        <taxon>Streptosporangiales</taxon>
        <taxon>Streptosporangiaceae</taxon>
        <taxon>Nonomuraea</taxon>
    </lineage>
</organism>
<dbReference type="Proteomes" id="UP000579945">
    <property type="component" value="Unassembled WGS sequence"/>
</dbReference>
<evidence type="ECO:0000313" key="2">
    <source>
        <dbReference type="Proteomes" id="UP000579945"/>
    </source>
</evidence>
<accession>A0A7W5UUS4</accession>
<proteinExistence type="predicted"/>
<protein>
    <submittedName>
        <fullName evidence="1">Uncharacterized protein</fullName>
    </submittedName>
</protein>
<dbReference type="EMBL" id="JACIBV010000001">
    <property type="protein sequence ID" value="MBB3725007.1"/>
    <property type="molecule type" value="Genomic_DNA"/>
</dbReference>
<dbReference type="GeneID" id="95387468"/>
<evidence type="ECO:0000313" key="1">
    <source>
        <dbReference type="EMBL" id="MBB3725007.1"/>
    </source>
</evidence>
<sequence>MTTPRMWICFVGGLECDWVVVVDPEEILRQVGQGPVRGGHEGDQAINRALSRSAGFPKFSDA</sequence>
<comment type="caution">
    <text evidence="1">The sequence shown here is derived from an EMBL/GenBank/DDBJ whole genome shotgun (WGS) entry which is preliminary data.</text>
</comment>
<name>A0A7W5UUS4_9ACTN</name>
<reference evidence="1 2" key="1">
    <citation type="submission" date="2020-08" db="EMBL/GenBank/DDBJ databases">
        <title>Sequencing the genomes of 1000 actinobacteria strains.</title>
        <authorList>
            <person name="Klenk H.-P."/>
        </authorList>
    </citation>
    <scope>NUCLEOTIDE SEQUENCE [LARGE SCALE GENOMIC DNA]</scope>
    <source>
        <strain evidence="1 2">DSM 44320</strain>
    </source>
</reference>